<accession>A0A6C0BR73</accession>
<reference evidence="1" key="1">
    <citation type="journal article" date="2020" name="Nature">
        <title>Giant virus diversity and host interactions through global metagenomics.</title>
        <authorList>
            <person name="Schulz F."/>
            <person name="Roux S."/>
            <person name="Paez-Espino D."/>
            <person name="Jungbluth S."/>
            <person name="Walsh D.A."/>
            <person name="Denef V.J."/>
            <person name="McMahon K.D."/>
            <person name="Konstantinidis K.T."/>
            <person name="Eloe-Fadrosh E.A."/>
            <person name="Kyrpides N.C."/>
            <person name="Woyke T."/>
        </authorList>
    </citation>
    <scope>NUCLEOTIDE SEQUENCE</scope>
    <source>
        <strain evidence="1">GVMAG-M-3300018416-26</strain>
    </source>
</reference>
<name>A0A6C0BR73_9ZZZZ</name>
<organism evidence="1">
    <name type="scientific">viral metagenome</name>
    <dbReference type="NCBI Taxonomy" id="1070528"/>
    <lineage>
        <taxon>unclassified sequences</taxon>
        <taxon>metagenomes</taxon>
        <taxon>organismal metagenomes</taxon>
    </lineage>
</organism>
<dbReference type="EMBL" id="MN739215">
    <property type="protein sequence ID" value="QHS94059.1"/>
    <property type="molecule type" value="Genomic_DNA"/>
</dbReference>
<sequence length="58" mass="6753">MTFIVVGITFLVTIISIYYCKPSQEKKDMLLVIELDKNKYNDEMKDAFTNDDVFNIAL</sequence>
<dbReference type="AlphaFoldDB" id="A0A6C0BR73"/>
<protein>
    <submittedName>
        <fullName evidence="1">Uncharacterized protein</fullName>
    </submittedName>
</protein>
<evidence type="ECO:0000313" key="1">
    <source>
        <dbReference type="EMBL" id="QHS94059.1"/>
    </source>
</evidence>
<proteinExistence type="predicted"/>